<evidence type="ECO:0000313" key="1">
    <source>
        <dbReference type="EMBL" id="CAG5109303.1"/>
    </source>
</evidence>
<dbReference type="Proteomes" id="UP000786811">
    <property type="component" value="Unassembled WGS sequence"/>
</dbReference>
<proteinExistence type="predicted"/>
<accession>A0A8J2HUG5</accession>
<evidence type="ECO:0000313" key="2">
    <source>
        <dbReference type="Proteomes" id="UP000786811"/>
    </source>
</evidence>
<organism evidence="1 2">
    <name type="scientific">Cotesia congregata</name>
    <name type="common">Parasitoid wasp</name>
    <name type="synonym">Apanteles congregatus</name>
    <dbReference type="NCBI Taxonomy" id="51543"/>
    <lineage>
        <taxon>Eukaryota</taxon>
        <taxon>Metazoa</taxon>
        <taxon>Ecdysozoa</taxon>
        <taxon>Arthropoda</taxon>
        <taxon>Hexapoda</taxon>
        <taxon>Insecta</taxon>
        <taxon>Pterygota</taxon>
        <taxon>Neoptera</taxon>
        <taxon>Endopterygota</taxon>
        <taxon>Hymenoptera</taxon>
        <taxon>Apocrita</taxon>
        <taxon>Ichneumonoidea</taxon>
        <taxon>Braconidae</taxon>
        <taxon>Microgastrinae</taxon>
        <taxon>Cotesia</taxon>
    </lineage>
</organism>
<name>A0A8J2HUG5_COTCN</name>
<gene>
    <name evidence="1" type="ORF">HICCMSTLAB_LOCUS13939</name>
</gene>
<keyword evidence="2" id="KW-1185">Reference proteome</keyword>
<comment type="caution">
    <text evidence="1">The sequence shown here is derived from an EMBL/GenBank/DDBJ whole genome shotgun (WGS) entry which is preliminary data.</text>
</comment>
<dbReference type="AlphaFoldDB" id="A0A8J2HUG5"/>
<dbReference type="EMBL" id="CAJNRD030001124">
    <property type="protein sequence ID" value="CAG5109303.1"/>
    <property type="molecule type" value="Genomic_DNA"/>
</dbReference>
<reference evidence="1" key="1">
    <citation type="submission" date="2021-04" db="EMBL/GenBank/DDBJ databases">
        <authorList>
            <person name="Chebbi M.A.C M."/>
        </authorList>
    </citation>
    <scope>NUCLEOTIDE SEQUENCE</scope>
</reference>
<sequence length="63" mass="7231">MHEQDPQILKKILWTDECTFQHGESLSNKCRTRSSASIFDEYVGRVVYGSSMFNMSILSSVEL</sequence>
<protein>
    <submittedName>
        <fullName evidence="1">Uncharacterized protein</fullName>
    </submittedName>
</protein>